<evidence type="ECO:0000313" key="3">
    <source>
        <dbReference type="Proteomes" id="UP000324585"/>
    </source>
</evidence>
<dbReference type="AlphaFoldDB" id="A0A5J4YWW3"/>
<dbReference type="Pfam" id="PF01079">
    <property type="entry name" value="Hint"/>
    <property type="match status" value="1"/>
</dbReference>
<dbReference type="Gene3D" id="2.170.16.10">
    <property type="entry name" value="Hedgehog/Intein (Hint) domain"/>
    <property type="match status" value="1"/>
</dbReference>
<organism evidence="2 3">
    <name type="scientific">Porphyridium purpureum</name>
    <name type="common">Red alga</name>
    <name type="synonym">Porphyridium cruentum</name>
    <dbReference type="NCBI Taxonomy" id="35688"/>
    <lineage>
        <taxon>Eukaryota</taxon>
        <taxon>Rhodophyta</taxon>
        <taxon>Bangiophyceae</taxon>
        <taxon>Porphyridiales</taxon>
        <taxon>Porphyridiaceae</taxon>
        <taxon>Porphyridium</taxon>
    </lineage>
</organism>
<protein>
    <submittedName>
        <fullName evidence="2">Desert hedgehog protein B</fullName>
    </submittedName>
</protein>
<dbReference type="InterPro" id="IPR036844">
    <property type="entry name" value="Hint_dom_sf"/>
</dbReference>
<comment type="caution">
    <text evidence="2">The sequence shown here is derived from an EMBL/GenBank/DDBJ whole genome shotgun (WGS) entry which is preliminary data.</text>
</comment>
<keyword evidence="3" id="KW-1185">Reference proteome</keyword>
<dbReference type="CDD" id="cd00081">
    <property type="entry name" value="Hint"/>
    <property type="match status" value="1"/>
</dbReference>
<feature type="domain" description="Hedgehog protein Hint" evidence="1">
    <location>
        <begin position="138"/>
        <end position="298"/>
    </location>
</feature>
<sequence>MGGSLRCYGDMNTSSCNTCTADDQCTYAFAEGRFPTYCDVKTGCCRDGHSVEQFEAGERIECENKCSFGDAPCQSGFYCDDPAVLDQLGTGCCLPSTLSNLPRASGHAGSPCEFNSDCLEGYFCALHAKVCFPESRAGVQLAAKECFPSSAQVELANGTFLSMSHLEIGHEVRVSPTEFSEVLFWGHKDPERASSQYVSLFVGAGRPPLVISRDHLVYVQDELRKARDVGVGDVMVDGRTGERLTVVKVETGVKAKGLYSPHTRHGNIVVDGVLVSSYSAVAPGIAHALLAIERALRYTGVSLFGSLLEGETPHFLSVALDVFSTMKEYLKHACIV</sequence>
<dbReference type="InterPro" id="IPR050387">
    <property type="entry name" value="Hedgehog_Signaling"/>
</dbReference>
<dbReference type="PANTHER" id="PTHR11889">
    <property type="entry name" value="HEDGEHOG"/>
    <property type="match status" value="1"/>
</dbReference>
<dbReference type="EMBL" id="VRMN01000003">
    <property type="protein sequence ID" value="KAA8495352.1"/>
    <property type="molecule type" value="Genomic_DNA"/>
</dbReference>
<gene>
    <name evidence="2" type="ORF">FVE85_1507</name>
</gene>
<accession>A0A5J4YWW3</accession>
<evidence type="ECO:0000259" key="1">
    <source>
        <dbReference type="Pfam" id="PF01079"/>
    </source>
</evidence>
<name>A0A5J4YWW3_PORPP</name>
<dbReference type="Proteomes" id="UP000324585">
    <property type="component" value="Unassembled WGS sequence"/>
</dbReference>
<dbReference type="SUPFAM" id="SSF51294">
    <property type="entry name" value="Hedgehog/intein (Hint) domain"/>
    <property type="match status" value="1"/>
</dbReference>
<dbReference type="GO" id="GO:0016540">
    <property type="term" value="P:protein autoprocessing"/>
    <property type="evidence" value="ECO:0007669"/>
    <property type="project" value="InterPro"/>
</dbReference>
<evidence type="ECO:0000313" key="2">
    <source>
        <dbReference type="EMBL" id="KAA8495352.1"/>
    </source>
</evidence>
<dbReference type="InterPro" id="IPR001767">
    <property type="entry name" value="Hedgehog_Hint"/>
</dbReference>
<proteinExistence type="predicted"/>
<dbReference type="PANTHER" id="PTHR11889:SF31">
    <property type="entry name" value="PROTEIN HEDGEHOG"/>
    <property type="match status" value="1"/>
</dbReference>
<dbReference type="OrthoDB" id="5212at2759"/>
<reference evidence="3" key="1">
    <citation type="journal article" date="2019" name="Nat. Commun.">
        <title>Expansion of phycobilisome linker gene families in mesophilic red algae.</title>
        <authorList>
            <person name="Lee J."/>
            <person name="Kim D."/>
            <person name="Bhattacharya D."/>
            <person name="Yoon H.S."/>
        </authorList>
    </citation>
    <scope>NUCLEOTIDE SEQUENCE [LARGE SCALE GENOMIC DNA]</scope>
    <source>
        <strain evidence="3">CCMP 1328</strain>
    </source>
</reference>